<proteinExistence type="predicted"/>
<dbReference type="Proteomes" id="UP000198688">
    <property type="component" value="Chromosome I"/>
</dbReference>
<dbReference type="STRING" id="113562.SAMN04489716_7055"/>
<name>A0A1H2CW12_9ACTN</name>
<dbReference type="InterPro" id="IPR035919">
    <property type="entry name" value="EAL_sf"/>
</dbReference>
<dbReference type="InterPro" id="IPR014408">
    <property type="entry name" value="dGMP_Pdiesterase_EAL/HD-GYP"/>
</dbReference>
<dbReference type="PANTHER" id="PTHR33525:SF4">
    <property type="entry name" value="CYCLIC DI-GMP PHOSPHODIESTERASE CDGJ"/>
    <property type="match status" value="1"/>
</dbReference>
<dbReference type="PANTHER" id="PTHR33525">
    <property type="match status" value="1"/>
</dbReference>
<dbReference type="InterPro" id="IPR052340">
    <property type="entry name" value="RNase_Y/CdgJ"/>
</dbReference>
<dbReference type="PROSITE" id="PS50883">
    <property type="entry name" value="EAL"/>
    <property type="match status" value="1"/>
</dbReference>
<dbReference type="Gene3D" id="1.10.3210.10">
    <property type="entry name" value="Hypothetical protein af1432"/>
    <property type="match status" value="1"/>
</dbReference>
<gene>
    <name evidence="3" type="ORF">SAMN04489716_7055</name>
</gene>
<organism evidence="3 4">
    <name type="scientific">Actinoplanes derwentensis</name>
    <dbReference type="NCBI Taxonomy" id="113562"/>
    <lineage>
        <taxon>Bacteria</taxon>
        <taxon>Bacillati</taxon>
        <taxon>Actinomycetota</taxon>
        <taxon>Actinomycetes</taxon>
        <taxon>Micromonosporales</taxon>
        <taxon>Micromonosporaceae</taxon>
        <taxon>Actinoplanes</taxon>
    </lineage>
</organism>
<dbReference type="Gene3D" id="3.20.20.450">
    <property type="entry name" value="EAL domain"/>
    <property type="match status" value="1"/>
</dbReference>
<protein>
    <submittedName>
        <fullName evidence="3">EAL and modified HD-GYP domain-containing signal transduction protein</fullName>
    </submittedName>
</protein>
<dbReference type="InterPro" id="IPR013976">
    <property type="entry name" value="HDOD"/>
</dbReference>
<dbReference type="SMART" id="SM00052">
    <property type="entry name" value="EAL"/>
    <property type="match status" value="1"/>
</dbReference>
<evidence type="ECO:0000313" key="3">
    <source>
        <dbReference type="EMBL" id="SDT74663.1"/>
    </source>
</evidence>
<dbReference type="PIRSF" id="PIRSF003180">
    <property type="entry name" value="DiGMPpdiest_YuxH"/>
    <property type="match status" value="1"/>
</dbReference>
<dbReference type="PROSITE" id="PS51833">
    <property type="entry name" value="HDOD"/>
    <property type="match status" value="1"/>
</dbReference>
<feature type="domain" description="HDOD" evidence="2">
    <location>
        <begin position="218"/>
        <end position="403"/>
    </location>
</feature>
<accession>A0A1H2CW12</accession>
<evidence type="ECO:0000259" key="2">
    <source>
        <dbReference type="PROSITE" id="PS51833"/>
    </source>
</evidence>
<dbReference type="SUPFAM" id="SSF141868">
    <property type="entry name" value="EAL domain-like"/>
    <property type="match status" value="1"/>
</dbReference>
<dbReference type="InterPro" id="IPR001633">
    <property type="entry name" value="EAL_dom"/>
</dbReference>
<feature type="domain" description="EAL" evidence="1">
    <location>
        <begin position="1"/>
        <end position="224"/>
    </location>
</feature>
<dbReference type="RefSeq" id="WP_092551076.1">
    <property type="nucleotide sequence ID" value="NZ_BOMJ01000057.1"/>
</dbReference>
<reference evidence="3 4" key="1">
    <citation type="submission" date="2016-10" db="EMBL/GenBank/DDBJ databases">
        <authorList>
            <person name="de Groot N.N."/>
        </authorList>
    </citation>
    <scope>NUCLEOTIDE SEQUENCE [LARGE SCALE GENOMIC DNA]</scope>
    <source>
        <strain evidence="3 4">DSM 43941</strain>
    </source>
</reference>
<keyword evidence="4" id="KW-1185">Reference proteome</keyword>
<dbReference type="SUPFAM" id="SSF109604">
    <property type="entry name" value="HD-domain/PDEase-like"/>
    <property type="match status" value="1"/>
</dbReference>
<evidence type="ECO:0000313" key="4">
    <source>
        <dbReference type="Proteomes" id="UP000198688"/>
    </source>
</evidence>
<dbReference type="Pfam" id="PF08668">
    <property type="entry name" value="HDOD"/>
    <property type="match status" value="1"/>
</dbReference>
<dbReference type="EMBL" id="LT629758">
    <property type="protein sequence ID" value="SDT74663.1"/>
    <property type="molecule type" value="Genomic_DNA"/>
</dbReference>
<evidence type="ECO:0000259" key="1">
    <source>
        <dbReference type="PROSITE" id="PS50883"/>
    </source>
</evidence>
<dbReference type="OrthoDB" id="9804751at2"/>
<sequence length="420" mass="45731">MQGTAGSSGTPCHPAAGITQLVHVARQPIFDVQGVVVGYELLFRGRMDEVEASQRGTYATSQVIVTTFTEFGLPEVVRDRLCFINMTREFLVGDLALPFGPEQVVLEVLESITIDDKVLDGVTALVEAGYRIALDDFVWGLGHDKLFGMASYVKLDMLDGDLSQLEHTVAVCRQYPQIQLVAERLETDEHLALADRHRCELRQGYALSRPHVLTTSTLSTSNLRRLELLALMYAAEADMERVCELICTDPALAMRVLRASNSAAAGLPQRLSSVPQAVVLLGIARIRQWAALMITTEVTGASEDQLAQALVRGRFCHRLASTFAVVPETAFLFGLLTGVADLLGMPRADLADQMPLADEVAAALRGDAESPLNRVLHAVEAYEAGDIEALAEAPVPLTDLGPTYLHLLRWSNQLLSAVQD</sequence>
<dbReference type="AlphaFoldDB" id="A0A1H2CW12"/>